<protein>
    <submittedName>
        <fullName evidence="2">Uncharacterized protein</fullName>
    </submittedName>
</protein>
<sequence>MKALEGSQAMKRGKPALTPASLWPSEKTAVLRKRALKEARTPPDLGQEVRDPEGKVVGAGSHRPIETTEIELLPAPGSKAAVKAIARRYTVECVLDAYNARGQLVDMLWRAGMMFRAQYRAATTRPKVTAEYGERGGKGSTAEAVDARNDAERKYLAALDALPVRMRAVVIGVCGEDEWASDRMRLLHEALRVLVDHYRIPADYCRKGS</sequence>
<dbReference type="EMBL" id="JAGIZA010000003">
    <property type="protein sequence ID" value="MBP0492184.1"/>
    <property type="molecule type" value="Genomic_DNA"/>
</dbReference>
<feature type="region of interest" description="Disordered" evidence="1">
    <location>
        <begin position="36"/>
        <end position="62"/>
    </location>
</feature>
<gene>
    <name evidence="2" type="ORF">J5Y10_05260</name>
</gene>
<organism evidence="2 3">
    <name type="scientific">Roseomonas indoligenes</name>
    <dbReference type="NCBI Taxonomy" id="2820811"/>
    <lineage>
        <taxon>Bacteria</taxon>
        <taxon>Pseudomonadati</taxon>
        <taxon>Pseudomonadota</taxon>
        <taxon>Alphaproteobacteria</taxon>
        <taxon>Acetobacterales</taxon>
        <taxon>Roseomonadaceae</taxon>
        <taxon>Roseomonas</taxon>
    </lineage>
</organism>
<dbReference type="Proteomes" id="UP000677537">
    <property type="component" value="Unassembled WGS sequence"/>
</dbReference>
<feature type="compositionally biased region" description="Basic and acidic residues" evidence="1">
    <location>
        <begin position="36"/>
        <end position="54"/>
    </location>
</feature>
<evidence type="ECO:0000313" key="2">
    <source>
        <dbReference type="EMBL" id="MBP0492184.1"/>
    </source>
</evidence>
<feature type="region of interest" description="Disordered" evidence="1">
    <location>
        <begin position="1"/>
        <end position="24"/>
    </location>
</feature>
<dbReference type="AlphaFoldDB" id="A0A940MRL0"/>
<reference evidence="2" key="1">
    <citation type="submission" date="2021-03" db="EMBL/GenBank/DDBJ databases">
        <authorList>
            <person name="So Y."/>
        </authorList>
    </citation>
    <scope>NUCLEOTIDE SEQUENCE</scope>
    <source>
        <strain evidence="2">SG15</strain>
    </source>
</reference>
<comment type="caution">
    <text evidence="2">The sequence shown here is derived from an EMBL/GenBank/DDBJ whole genome shotgun (WGS) entry which is preliminary data.</text>
</comment>
<keyword evidence="3" id="KW-1185">Reference proteome</keyword>
<evidence type="ECO:0000256" key="1">
    <source>
        <dbReference type="SAM" id="MobiDB-lite"/>
    </source>
</evidence>
<dbReference type="RefSeq" id="WP_209371537.1">
    <property type="nucleotide sequence ID" value="NZ_JAGIZA010000003.1"/>
</dbReference>
<name>A0A940MRL0_9PROT</name>
<proteinExistence type="predicted"/>
<accession>A0A940MRL0</accession>
<evidence type="ECO:0000313" key="3">
    <source>
        <dbReference type="Proteomes" id="UP000677537"/>
    </source>
</evidence>